<accession>A0A6M3J6E9</accession>
<feature type="transmembrane region" description="Helical" evidence="1">
    <location>
        <begin position="126"/>
        <end position="152"/>
    </location>
</feature>
<proteinExistence type="predicted"/>
<gene>
    <name evidence="2" type="ORF">MM415B00382_0029</name>
</gene>
<reference evidence="2" key="1">
    <citation type="submission" date="2020-03" db="EMBL/GenBank/DDBJ databases">
        <title>The deep terrestrial virosphere.</title>
        <authorList>
            <person name="Holmfeldt K."/>
            <person name="Nilsson E."/>
            <person name="Simone D."/>
            <person name="Lopez-Fernandez M."/>
            <person name="Wu X."/>
            <person name="de Brujin I."/>
            <person name="Lundin D."/>
            <person name="Andersson A."/>
            <person name="Bertilsson S."/>
            <person name="Dopson M."/>
        </authorList>
    </citation>
    <scope>NUCLEOTIDE SEQUENCE</scope>
    <source>
        <strain evidence="2">MM415B00382</strain>
    </source>
</reference>
<sequence>MGGGGESLHSLRGAGAVTAQAEPAAAGGGVSDRGGAGELGAGVPEGLRADLVLPLLLDLLLLGGDMMTVNGNGPLVEWAYKFEERVPLYTNLCALFWRTVLFTPLKIGAIGLVLGLLVLWHEYLWFQAWWMALAPVGGVAGLLGTIAFGVWCEDRFRERKLRPAEDRTLVYLVYRSIKDRYCPLIRID</sequence>
<evidence type="ECO:0000313" key="2">
    <source>
        <dbReference type="EMBL" id="QJA65639.1"/>
    </source>
</evidence>
<keyword evidence="1" id="KW-0472">Membrane</keyword>
<feature type="transmembrane region" description="Helical" evidence="1">
    <location>
        <begin position="95"/>
        <end position="120"/>
    </location>
</feature>
<evidence type="ECO:0000256" key="1">
    <source>
        <dbReference type="SAM" id="Phobius"/>
    </source>
</evidence>
<organism evidence="2">
    <name type="scientific">viral metagenome</name>
    <dbReference type="NCBI Taxonomy" id="1070528"/>
    <lineage>
        <taxon>unclassified sequences</taxon>
        <taxon>metagenomes</taxon>
        <taxon>organismal metagenomes</taxon>
    </lineage>
</organism>
<protein>
    <submittedName>
        <fullName evidence="2">Uncharacterized protein</fullName>
    </submittedName>
</protein>
<keyword evidence="1" id="KW-0812">Transmembrane</keyword>
<name>A0A6M3J6E9_9ZZZZ</name>
<dbReference type="AlphaFoldDB" id="A0A6M3J6E9"/>
<keyword evidence="1" id="KW-1133">Transmembrane helix</keyword>
<dbReference type="EMBL" id="MT141542">
    <property type="protein sequence ID" value="QJA65639.1"/>
    <property type="molecule type" value="Genomic_DNA"/>
</dbReference>